<proteinExistence type="predicted"/>
<evidence type="ECO:0000313" key="3">
    <source>
        <dbReference type="EMBL" id="QEM84087.1"/>
    </source>
</evidence>
<dbReference type="InterPro" id="IPR003848">
    <property type="entry name" value="DUF218"/>
</dbReference>
<dbReference type="Proteomes" id="UP000324285">
    <property type="component" value="Chromosome"/>
</dbReference>
<protein>
    <submittedName>
        <fullName evidence="3">YdcF family protein</fullName>
    </submittedName>
</protein>
<feature type="domain" description="DUF218" evidence="2">
    <location>
        <begin position="42"/>
        <end position="174"/>
    </location>
</feature>
<dbReference type="PANTHER" id="PTHR30336:SF6">
    <property type="entry name" value="INTEGRAL MEMBRANE PROTEIN"/>
    <property type="match status" value="1"/>
</dbReference>
<evidence type="ECO:0000259" key="2">
    <source>
        <dbReference type="Pfam" id="PF02698"/>
    </source>
</evidence>
<dbReference type="PANTHER" id="PTHR30336">
    <property type="entry name" value="INNER MEMBRANE PROTEIN, PROBABLE PERMEASE"/>
    <property type="match status" value="1"/>
</dbReference>
<evidence type="ECO:0000313" key="4">
    <source>
        <dbReference type="Proteomes" id="UP000324285"/>
    </source>
</evidence>
<organism evidence="3 4">
    <name type="scientific">Halomonas binhaiensis</name>
    <dbReference type="NCBI Taxonomy" id="2562282"/>
    <lineage>
        <taxon>Bacteria</taxon>
        <taxon>Pseudomonadati</taxon>
        <taxon>Pseudomonadota</taxon>
        <taxon>Gammaproteobacteria</taxon>
        <taxon>Oceanospirillales</taxon>
        <taxon>Halomonadaceae</taxon>
        <taxon>Halomonas</taxon>
    </lineage>
</organism>
<evidence type="ECO:0000256" key="1">
    <source>
        <dbReference type="SAM" id="MobiDB-lite"/>
    </source>
</evidence>
<sequence length="281" mass="30688">MCFGGLALLSTLVFLGANAWVLFSTRERIYPVTSCPSGKVGIVFGTSHWTRSGERNPHFEGRMEAAAELLRDGKIEHLLVSGDNATLYYNEPATMWRDLRGRGVREVDMTLDYAGFSTFDTLARARDVFLVEKAALITQSWHLPRALFIANALGLEAYGCAAEETPSLGVWWLKLREAAARVATVGDLYIWARTPRFLGPLEPLQFAPPVELAPNHLDKNAGAADIDGDKAEAVTLPTVLASPQAPSQGRGTQGQGKYQGHDLDEPERDTHSGVVPDEVVQ</sequence>
<dbReference type="OrthoDB" id="9782395at2"/>
<gene>
    <name evidence="3" type="ORF">E4T21_13070</name>
</gene>
<dbReference type="GO" id="GO:0005886">
    <property type="term" value="C:plasma membrane"/>
    <property type="evidence" value="ECO:0007669"/>
    <property type="project" value="TreeGrafter"/>
</dbReference>
<dbReference type="KEGG" id="hbh:E4T21_13070"/>
<dbReference type="CDD" id="cd06259">
    <property type="entry name" value="YdcF-like"/>
    <property type="match status" value="1"/>
</dbReference>
<reference evidence="3" key="1">
    <citation type="submission" date="2021-02" db="EMBL/GenBank/DDBJ databases">
        <title>Strain Y2R2, a novel species of the genus Halomonas.</title>
        <authorList>
            <person name="Huang H."/>
        </authorList>
    </citation>
    <scope>NUCLEOTIDE SEQUENCE</scope>
    <source>
        <strain evidence="3">Y2R2</strain>
    </source>
</reference>
<dbReference type="AlphaFoldDB" id="A0A5C1NNS2"/>
<accession>A0A5C1NNS2</accession>
<feature type="region of interest" description="Disordered" evidence="1">
    <location>
        <begin position="235"/>
        <end position="281"/>
    </location>
</feature>
<dbReference type="InterPro" id="IPR051599">
    <property type="entry name" value="Cell_Envelope_Assoc"/>
</dbReference>
<feature type="compositionally biased region" description="Basic and acidic residues" evidence="1">
    <location>
        <begin position="259"/>
        <end position="271"/>
    </location>
</feature>
<dbReference type="EMBL" id="CP038437">
    <property type="protein sequence ID" value="QEM84087.1"/>
    <property type="molecule type" value="Genomic_DNA"/>
</dbReference>
<dbReference type="Pfam" id="PF02698">
    <property type="entry name" value="DUF218"/>
    <property type="match status" value="1"/>
</dbReference>
<keyword evidence="4" id="KW-1185">Reference proteome</keyword>
<name>A0A5C1NNS2_9GAMM</name>